<keyword evidence="7" id="KW-1185">Reference proteome</keyword>
<dbReference type="InterPro" id="IPR041586">
    <property type="entry name" value="PsrA_TetR_C"/>
</dbReference>
<evidence type="ECO:0000313" key="6">
    <source>
        <dbReference type="EMBL" id="GLK65684.1"/>
    </source>
</evidence>
<feature type="DNA-binding region" description="H-T-H motif" evidence="4">
    <location>
        <begin position="28"/>
        <end position="47"/>
    </location>
</feature>
<dbReference type="Pfam" id="PF17939">
    <property type="entry name" value="TetR_C_30"/>
    <property type="match status" value="1"/>
</dbReference>
<evidence type="ECO:0000259" key="5">
    <source>
        <dbReference type="PROSITE" id="PS50977"/>
    </source>
</evidence>
<evidence type="ECO:0000256" key="4">
    <source>
        <dbReference type="PROSITE-ProRule" id="PRU00335"/>
    </source>
</evidence>
<dbReference type="InterPro" id="IPR050109">
    <property type="entry name" value="HTH-type_TetR-like_transc_reg"/>
</dbReference>
<comment type="caution">
    <text evidence="6">The sequence shown here is derived from an EMBL/GenBank/DDBJ whole genome shotgun (WGS) entry which is preliminary data.</text>
</comment>
<dbReference type="GO" id="GO:0000976">
    <property type="term" value="F:transcription cis-regulatory region binding"/>
    <property type="evidence" value="ECO:0007669"/>
    <property type="project" value="TreeGrafter"/>
</dbReference>
<dbReference type="Proteomes" id="UP001143349">
    <property type="component" value="Unassembled WGS sequence"/>
</dbReference>
<dbReference type="GO" id="GO:0003700">
    <property type="term" value="F:DNA-binding transcription factor activity"/>
    <property type="evidence" value="ECO:0007669"/>
    <property type="project" value="TreeGrafter"/>
</dbReference>
<dbReference type="EMBL" id="BSFH01000094">
    <property type="protein sequence ID" value="GLK65684.1"/>
    <property type="molecule type" value="Genomic_DNA"/>
</dbReference>
<keyword evidence="3" id="KW-0804">Transcription</keyword>
<name>A0AAD3RVG5_9RHOB</name>
<accession>A0AAD3RVG5</accession>
<dbReference type="SUPFAM" id="SSF48498">
    <property type="entry name" value="Tetracyclin repressor-like, C-terminal domain"/>
    <property type="match status" value="1"/>
</dbReference>
<keyword evidence="2 4" id="KW-0238">DNA-binding</keyword>
<keyword evidence="1" id="KW-0805">Transcription regulation</keyword>
<gene>
    <name evidence="6" type="ORF">GCM10017635_31610</name>
</gene>
<organism evidence="6 7">
    <name type="scientific">Paracoccus kondratievae</name>
    <dbReference type="NCBI Taxonomy" id="135740"/>
    <lineage>
        <taxon>Bacteria</taxon>
        <taxon>Pseudomonadati</taxon>
        <taxon>Pseudomonadota</taxon>
        <taxon>Alphaproteobacteria</taxon>
        <taxon>Rhodobacterales</taxon>
        <taxon>Paracoccaceae</taxon>
        <taxon>Paracoccus</taxon>
    </lineage>
</organism>
<dbReference type="InterPro" id="IPR001647">
    <property type="entry name" value="HTH_TetR"/>
</dbReference>
<evidence type="ECO:0000256" key="2">
    <source>
        <dbReference type="ARBA" id="ARBA00023125"/>
    </source>
</evidence>
<dbReference type="Gene3D" id="1.10.357.10">
    <property type="entry name" value="Tetracycline Repressor, domain 2"/>
    <property type="match status" value="1"/>
</dbReference>
<sequence>MTEKPTSDRILDAAERLFAEHGGEDGVSMRELAAAADVKLSLLSYHFGGKAGLYRAVFARRANQLAEARSDALAQAIRRPEFGIRDLAEAFVRPSVAMRYSGNQQGAAFALLTAFEAIDPREARRGILAEHYDPTAQRFIAALSQLYPGAPRQSIADAYLFMVGALVMTLASGSRFARLGAHDSSKQPSPDTESLTLHLIDFCTGGVDRVLSAHKPTAG</sequence>
<dbReference type="RefSeq" id="WP_010394354.1">
    <property type="nucleotide sequence ID" value="NZ_BSFH01000094.1"/>
</dbReference>
<dbReference type="PANTHER" id="PTHR30055:SF234">
    <property type="entry name" value="HTH-TYPE TRANSCRIPTIONAL REGULATOR BETI"/>
    <property type="match status" value="1"/>
</dbReference>
<dbReference type="AlphaFoldDB" id="A0AAD3RVG5"/>
<dbReference type="InterPro" id="IPR036271">
    <property type="entry name" value="Tet_transcr_reg_TetR-rel_C_sf"/>
</dbReference>
<protein>
    <submittedName>
        <fullName evidence="6">TetR family transcriptional regulator</fullName>
    </submittedName>
</protein>
<evidence type="ECO:0000256" key="1">
    <source>
        <dbReference type="ARBA" id="ARBA00023015"/>
    </source>
</evidence>
<reference evidence="6" key="1">
    <citation type="journal article" date="2014" name="Int. J. Syst. Evol. Microbiol.">
        <title>Complete genome sequence of Corynebacterium casei LMG S-19264T (=DSM 44701T), isolated from a smear-ripened cheese.</title>
        <authorList>
            <consortium name="US DOE Joint Genome Institute (JGI-PGF)"/>
            <person name="Walter F."/>
            <person name="Albersmeier A."/>
            <person name="Kalinowski J."/>
            <person name="Ruckert C."/>
        </authorList>
    </citation>
    <scope>NUCLEOTIDE SEQUENCE</scope>
    <source>
        <strain evidence="6">VKM B-2222</strain>
    </source>
</reference>
<dbReference type="PROSITE" id="PS50977">
    <property type="entry name" value="HTH_TETR_2"/>
    <property type="match status" value="1"/>
</dbReference>
<feature type="domain" description="HTH tetR-type" evidence="5">
    <location>
        <begin position="4"/>
        <end position="65"/>
    </location>
</feature>
<dbReference type="SUPFAM" id="SSF46689">
    <property type="entry name" value="Homeodomain-like"/>
    <property type="match status" value="1"/>
</dbReference>
<dbReference type="Pfam" id="PF00440">
    <property type="entry name" value="TetR_N"/>
    <property type="match status" value="1"/>
</dbReference>
<reference evidence="6" key="2">
    <citation type="submission" date="2023-01" db="EMBL/GenBank/DDBJ databases">
        <authorList>
            <person name="Sun Q."/>
            <person name="Evtushenko L."/>
        </authorList>
    </citation>
    <scope>NUCLEOTIDE SEQUENCE</scope>
    <source>
        <strain evidence="6">VKM B-2222</strain>
    </source>
</reference>
<evidence type="ECO:0000313" key="7">
    <source>
        <dbReference type="Proteomes" id="UP001143349"/>
    </source>
</evidence>
<dbReference type="PANTHER" id="PTHR30055">
    <property type="entry name" value="HTH-TYPE TRANSCRIPTIONAL REGULATOR RUTR"/>
    <property type="match status" value="1"/>
</dbReference>
<proteinExistence type="predicted"/>
<evidence type="ECO:0000256" key="3">
    <source>
        <dbReference type="ARBA" id="ARBA00023163"/>
    </source>
</evidence>
<dbReference type="InterPro" id="IPR009057">
    <property type="entry name" value="Homeodomain-like_sf"/>
</dbReference>